<feature type="transmembrane region" description="Helical" evidence="1">
    <location>
        <begin position="295"/>
        <end position="314"/>
    </location>
</feature>
<feature type="transmembrane region" description="Helical" evidence="1">
    <location>
        <begin position="12"/>
        <end position="30"/>
    </location>
</feature>
<keyword evidence="1" id="KW-0472">Membrane</keyword>
<dbReference type="InterPro" id="IPR052529">
    <property type="entry name" value="Bact_Transport_Assoc"/>
</dbReference>
<keyword evidence="1" id="KW-1133">Transmembrane helix</keyword>
<dbReference type="AlphaFoldDB" id="A0A844AUK9"/>
<keyword evidence="5" id="KW-1185">Reference proteome</keyword>
<dbReference type="Pfam" id="PF07786">
    <property type="entry name" value="HGSNAT_cat"/>
    <property type="match status" value="1"/>
</dbReference>
<evidence type="ECO:0000313" key="5">
    <source>
        <dbReference type="Proteomes" id="UP000436694"/>
    </source>
</evidence>
<name>A0A844AUK9_9RHOB</name>
<dbReference type="Pfam" id="PF04235">
    <property type="entry name" value="DUF418"/>
    <property type="match status" value="1"/>
</dbReference>
<evidence type="ECO:0000313" key="4">
    <source>
        <dbReference type="EMBL" id="MQY43118.1"/>
    </source>
</evidence>
<dbReference type="InterPro" id="IPR007349">
    <property type="entry name" value="DUF418"/>
</dbReference>
<dbReference type="PANTHER" id="PTHR30590">
    <property type="entry name" value="INNER MEMBRANE PROTEIN"/>
    <property type="match status" value="1"/>
</dbReference>
<protein>
    <submittedName>
        <fullName evidence="4">DUF418 domain-containing protein</fullName>
    </submittedName>
</protein>
<organism evidence="4 5">
    <name type="scientific">Tritonibacter aquimaris</name>
    <dbReference type="NCBI Taxonomy" id="2663379"/>
    <lineage>
        <taxon>Bacteria</taxon>
        <taxon>Pseudomonadati</taxon>
        <taxon>Pseudomonadota</taxon>
        <taxon>Alphaproteobacteria</taxon>
        <taxon>Rhodobacterales</taxon>
        <taxon>Paracoccaceae</taxon>
        <taxon>Tritonibacter</taxon>
    </lineage>
</organism>
<accession>A0A844AUK9</accession>
<feature type="transmembrane region" description="Helical" evidence="1">
    <location>
        <begin position="91"/>
        <end position="107"/>
    </location>
</feature>
<dbReference type="EMBL" id="WIXK01000005">
    <property type="protein sequence ID" value="MQY43118.1"/>
    <property type="molecule type" value="Genomic_DNA"/>
</dbReference>
<sequence length="327" mass="35765">MRLDGIDVTRFLAFCGMVLVNFRIAALVTPTQDWVSQITNALEGRAAALFVVLAGLGLSLARLSRNQVLARATFLFVLGCLNLLVFEADILHFYALYFILAAFVLQCSDRALLLGATGIVALGYAAIFVLNYEANWNWETLEYANFTTPAGFLRHSFLNGWHPVLPWAGFVLFGMWLGRQELRARPLIIWGSVAAVIAALPQQLTQDAEIIEILGTAALPPTPFYMVSASGSACAVLGLILWLVPKCPSRLRTPLASTGQQALTLYIAHILIGMGIMEGLGWLDGSLSTGAVFTYSIAFCVGCVAYAALWRQLFKRGPLEMLMRRIT</sequence>
<feature type="transmembrane region" description="Helical" evidence="1">
    <location>
        <begin position="224"/>
        <end position="244"/>
    </location>
</feature>
<feature type="transmembrane region" description="Helical" evidence="1">
    <location>
        <begin position="187"/>
        <end position="204"/>
    </location>
</feature>
<comment type="caution">
    <text evidence="4">The sequence shown here is derived from an EMBL/GenBank/DDBJ whole genome shotgun (WGS) entry which is preliminary data.</text>
</comment>
<feature type="transmembrane region" description="Helical" evidence="1">
    <location>
        <begin position="160"/>
        <end position="178"/>
    </location>
</feature>
<reference evidence="4 5" key="1">
    <citation type="submission" date="2019-10" db="EMBL/GenBank/DDBJ databases">
        <title>Epibacterium sp. nov., isolated from seawater.</title>
        <authorList>
            <person name="Zhang X."/>
            <person name="Li N."/>
        </authorList>
    </citation>
    <scope>NUCLEOTIDE SEQUENCE [LARGE SCALE GENOMIC DNA]</scope>
    <source>
        <strain evidence="4 5">SM1969</strain>
    </source>
</reference>
<feature type="transmembrane region" description="Helical" evidence="1">
    <location>
        <begin position="265"/>
        <end position="283"/>
    </location>
</feature>
<keyword evidence="1" id="KW-0812">Transmembrane</keyword>
<dbReference type="RefSeq" id="WP_153547976.1">
    <property type="nucleotide sequence ID" value="NZ_WIXK01000005.1"/>
</dbReference>
<dbReference type="PANTHER" id="PTHR30590:SF3">
    <property type="entry name" value="HYPOTHETICAL MEMBRANE SPANNING PROTEIN"/>
    <property type="match status" value="1"/>
</dbReference>
<feature type="transmembrane region" description="Helical" evidence="1">
    <location>
        <begin position="42"/>
        <end position="61"/>
    </location>
</feature>
<feature type="domain" description="DUF418" evidence="2">
    <location>
        <begin position="187"/>
        <end position="327"/>
    </location>
</feature>
<dbReference type="Proteomes" id="UP000436694">
    <property type="component" value="Unassembled WGS sequence"/>
</dbReference>
<proteinExistence type="predicted"/>
<feature type="transmembrane region" description="Helical" evidence="1">
    <location>
        <begin position="68"/>
        <end position="85"/>
    </location>
</feature>
<evidence type="ECO:0000259" key="3">
    <source>
        <dbReference type="Pfam" id="PF07786"/>
    </source>
</evidence>
<evidence type="ECO:0000256" key="1">
    <source>
        <dbReference type="SAM" id="Phobius"/>
    </source>
</evidence>
<dbReference type="InterPro" id="IPR012429">
    <property type="entry name" value="HGSNAT_cat"/>
</dbReference>
<gene>
    <name evidence="4" type="ORF">GG681_10740</name>
</gene>
<feature type="transmembrane region" description="Helical" evidence="1">
    <location>
        <begin position="112"/>
        <end position="132"/>
    </location>
</feature>
<feature type="domain" description="Heparan-alpha-glucosaminide N-acetyltransferase catalytic" evidence="3">
    <location>
        <begin position="2"/>
        <end position="180"/>
    </location>
</feature>
<evidence type="ECO:0000259" key="2">
    <source>
        <dbReference type="Pfam" id="PF04235"/>
    </source>
</evidence>